<reference evidence="8" key="1">
    <citation type="submission" date="2025-08" db="UniProtKB">
        <authorList>
            <consortium name="RefSeq"/>
        </authorList>
    </citation>
    <scope>IDENTIFICATION</scope>
</reference>
<dbReference type="AlphaFoldDB" id="A0A6J2RGF7"/>
<evidence type="ECO:0000256" key="2">
    <source>
        <dbReference type="ARBA" id="ARBA00022553"/>
    </source>
</evidence>
<evidence type="ECO:0000256" key="3">
    <source>
        <dbReference type="ARBA" id="ARBA00022618"/>
    </source>
</evidence>
<evidence type="ECO:0000313" key="8">
    <source>
        <dbReference type="RefSeq" id="XP_029309963.1"/>
    </source>
</evidence>
<protein>
    <submittedName>
        <fullName evidence="8">LOW QUALITY PROTEIN: CDK5 and ABL1 enzyme substrate 1</fullName>
    </submittedName>
</protein>
<evidence type="ECO:0000313" key="7">
    <source>
        <dbReference type="Proteomes" id="UP000504630"/>
    </source>
</evidence>
<dbReference type="GeneID" id="115022978"/>
<dbReference type="PANTHER" id="PTHR22896">
    <property type="entry name" value="CDK5 AND ABL1 ENZYME SUBSTRATE 1"/>
    <property type="match status" value="1"/>
</dbReference>
<feature type="compositionally biased region" description="Low complexity" evidence="5">
    <location>
        <begin position="1"/>
        <end position="13"/>
    </location>
</feature>
<name>A0A6J2RGF7_COTGO</name>
<dbReference type="GO" id="GO:0005829">
    <property type="term" value="C:cytosol"/>
    <property type="evidence" value="ECO:0007669"/>
    <property type="project" value="TreeGrafter"/>
</dbReference>
<dbReference type="CDD" id="cd20602">
    <property type="entry name" value="CYCLIN_CABLES1"/>
    <property type="match status" value="1"/>
</dbReference>
<feature type="compositionally biased region" description="Polar residues" evidence="5">
    <location>
        <begin position="328"/>
        <end position="359"/>
    </location>
</feature>
<organism evidence="7 8">
    <name type="scientific">Cottoperca gobio</name>
    <name type="common">Frogmouth</name>
    <name type="synonym">Aphritis gobio</name>
    <dbReference type="NCBI Taxonomy" id="56716"/>
    <lineage>
        <taxon>Eukaryota</taxon>
        <taxon>Metazoa</taxon>
        <taxon>Chordata</taxon>
        <taxon>Craniata</taxon>
        <taxon>Vertebrata</taxon>
        <taxon>Euteleostomi</taxon>
        <taxon>Actinopterygii</taxon>
        <taxon>Neopterygii</taxon>
        <taxon>Teleostei</taxon>
        <taxon>Neoteleostei</taxon>
        <taxon>Acanthomorphata</taxon>
        <taxon>Eupercaria</taxon>
        <taxon>Perciformes</taxon>
        <taxon>Notothenioidei</taxon>
        <taxon>Bovichtidae</taxon>
        <taxon>Cottoperca</taxon>
    </lineage>
</organism>
<keyword evidence="3" id="KW-0132">Cell division</keyword>
<dbReference type="InParanoid" id="A0A6J2RGF7"/>
<comment type="similarity">
    <text evidence="1">Belongs to the cyclin family.</text>
</comment>
<evidence type="ECO:0000256" key="5">
    <source>
        <dbReference type="SAM" id="MobiDB-lite"/>
    </source>
</evidence>
<dbReference type="PIRSF" id="PIRSF025798">
    <property type="entry name" value="Cables"/>
    <property type="match status" value="1"/>
</dbReference>
<dbReference type="KEGG" id="cgob:115022978"/>
<dbReference type="Proteomes" id="UP000504630">
    <property type="component" value="Chromosome 17"/>
</dbReference>
<dbReference type="InterPro" id="IPR006671">
    <property type="entry name" value="Cyclin_N"/>
</dbReference>
<dbReference type="FunFam" id="1.10.472.10:FF:000020">
    <property type="entry name" value="CDK5 and ABL1 enzyme substrate 1"/>
    <property type="match status" value="1"/>
</dbReference>
<feature type="region of interest" description="Disordered" evidence="5">
    <location>
        <begin position="1"/>
        <end position="30"/>
    </location>
</feature>
<gene>
    <name evidence="8" type="primary">cables1</name>
</gene>
<dbReference type="OrthoDB" id="5353095at2759"/>
<evidence type="ECO:0000259" key="6">
    <source>
        <dbReference type="Pfam" id="PF00134"/>
    </source>
</evidence>
<dbReference type="GO" id="GO:0051301">
    <property type="term" value="P:cell division"/>
    <property type="evidence" value="ECO:0007669"/>
    <property type="project" value="UniProtKB-KW"/>
</dbReference>
<keyword evidence="2" id="KW-0597">Phosphoprotein</keyword>
<evidence type="ECO:0000256" key="4">
    <source>
        <dbReference type="ARBA" id="ARBA00023306"/>
    </source>
</evidence>
<dbReference type="CTD" id="91768"/>
<dbReference type="InterPro" id="IPR012388">
    <property type="entry name" value="CABLES1/2"/>
</dbReference>
<keyword evidence="7" id="KW-1185">Reference proteome</keyword>
<proteinExistence type="inferred from homology"/>
<evidence type="ECO:0000256" key="1">
    <source>
        <dbReference type="ARBA" id="ARBA00008742"/>
    </source>
</evidence>
<dbReference type="GO" id="GO:0007399">
    <property type="term" value="P:nervous system development"/>
    <property type="evidence" value="ECO:0007669"/>
    <property type="project" value="TreeGrafter"/>
</dbReference>
<dbReference type="SUPFAM" id="SSF47954">
    <property type="entry name" value="Cyclin-like"/>
    <property type="match status" value="1"/>
</dbReference>
<dbReference type="Pfam" id="PF00134">
    <property type="entry name" value="Cyclin_N"/>
    <property type="match status" value="1"/>
</dbReference>
<feature type="compositionally biased region" description="Acidic residues" evidence="5">
    <location>
        <begin position="52"/>
        <end position="63"/>
    </location>
</feature>
<feature type="region of interest" description="Disordered" evidence="5">
    <location>
        <begin position="44"/>
        <end position="72"/>
    </location>
</feature>
<keyword evidence="4" id="KW-0131">Cell cycle</keyword>
<dbReference type="GO" id="GO:0051726">
    <property type="term" value="P:regulation of cell cycle"/>
    <property type="evidence" value="ECO:0007669"/>
    <property type="project" value="InterPro"/>
</dbReference>
<dbReference type="PANTHER" id="PTHR22896:SF1">
    <property type="entry name" value="CDK5 AND ABL1 ENZYME SUBSTRATE 1"/>
    <property type="match status" value="1"/>
</dbReference>
<sequence>MAAATSSNTSTTTLQIKHSSIEHTRKRIDPRRRQAALSFLSNISLDGRPVQDDADNQNEEDDSLEARTSQSLVSPERSVYGAAAAAAAAAAATTAAQALAFANQALFASSRASFGTGPAAASAGTDSEGDAFLPSTFSSPFSAVPASTRGRLQTYTQGILPAPYSRQSSQNYSLEGGQIANSAIELQRSRRRLISQRSSLETLEDIEENAPLRRCRTLSGSPRPKSFKKIHFIKNMRQHDMRNGRIVLISGRRSFYSVFSVLPYRDCSQAGEVKLEGGGRQRHPSGGVSAKEMVIGLEGVELGADGKTVSYTQFLYPTNALGGRRNTIDSTSSFSQSRNASHRSLSLGRANSNQSSLDTGNDLGDFREYDPNLLDDPQWPCGKHKRVLIFPSYMTTVIEYVKPSDLKKDMNETFKEKFPHIRLTLSKIRSLKREIKKLAQDECGYEEPTVAMAFVYFEKLVLQGKLNKQNRKLCAGACVLLAAKIGGDLKKHEVKHLIDKLEERFRVNRRELIAFEFPVLVALEFTLQLPEHEIMPHYRRLLQTS</sequence>
<dbReference type="RefSeq" id="XP_029309963.1">
    <property type="nucleotide sequence ID" value="XM_029454103.1"/>
</dbReference>
<dbReference type="InterPro" id="IPR036915">
    <property type="entry name" value="Cyclin-like_sf"/>
</dbReference>
<accession>A0A6J2RGF7</accession>
<dbReference type="Gene3D" id="1.10.472.10">
    <property type="entry name" value="Cyclin-like"/>
    <property type="match status" value="1"/>
</dbReference>
<feature type="region of interest" description="Disordered" evidence="5">
    <location>
        <begin position="327"/>
        <end position="362"/>
    </location>
</feature>
<feature type="domain" description="Cyclin N-terminal" evidence="6">
    <location>
        <begin position="445"/>
        <end position="527"/>
    </location>
</feature>